<protein>
    <submittedName>
        <fullName evidence="2">Uncharacterized protein</fullName>
    </submittedName>
</protein>
<dbReference type="EMBL" id="CAJNOJ010000005">
    <property type="protein sequence ID" value="CAF0751817.1"/>
    <property type="molecule type" value="Genomic_DNA"/>
</dbReference>
<reference evidence="2" key="1">
    <citation type="submission" date="2021-02" db="EMBL/GenBank/DDBJ databases">
        <authorList>
            <person name="Nowell W R."/>
        </authorList>
    </citation>
    <scope>NUCLEOTIDE SEQUENCE</scope>
</reference>
<comment type="caution">
    <text evidence="2">The sequence shown here is derived from an EMBL/GenBank/DDBJ whole genome shotgun (WGS) entry which is preliminary data.</text>
</comment>
<evidence type="ECO:0000313" key="3">
    <source>
        <dbReference type="Proteomes" id="UP000663852"/>
    </source>
</evidence>
<feature type="transmembrane region" description="Helical" evidence="1">
    <location>
        <begin position="168"/>
        <end position="189"/>
    </location>
</feature>
<accession>A0A813P9C5</accession>
<name>A0A813P9C5_ADIRI</name>
<keyword evidence="1" id="KW-1133">Transmembrane helix</keyword>
<sequence>MNTDDVSILLEILDLEYLKPILIGRFHTISDLALVNLNDIGIQNTEDLNKLCYAIDEIQQKNQSVEQYEPILSIKDSDSILTRIENEGNLVISSLKLLLNNNETPPRDDGTFDLDYSLYHSQIDQIEMDVKCLQANTDELLKQIHHQRFSSIQAKPDEIVIKKNSNQLFKTTCVIATLSVLCIGLMFYIKQK</sequence>
<evidence type="ECO:0000256" key="1">
    <source>
        <dbReference type="SAM" id="Phobius"/>
    </source>
</evidence>
<keyword evidence="1" id="KW-0812">Transmembrane</keyword>
<evidence type="ECO:0000313" key="2">
    <source>
        <dbReference type="EMBL" id="CAF0751817.1"/>
    </source>
</evidence>
<gene>
    <name evidence="2" type="ORF">EDS130_LOCUS2329</name>
</gene>
<dbReference type="AlphaFoldDB" id="A0A813P9C5"/>
<dbReference type="Proteomes" id="UP000663852">
    <property type="component" value="Unassembled WGS sequence"/>
</dbReference>
<dbReference type="OrthoDB" id="10049288at2759"/>
<keyword evidence="1" id="KW-0472">Membrane</keyword>
<organism evidence="2 3">
    <name type="scientific">Adineta ricciae</name>
    <name type="common">Rotifer</name>
    <dbReference type="NCBI Taxonomy" id="249248"/>
    <lineage>
        <taxon>Eukaryota</taxon>
        <taxon>Metazoa</taxon>
        <taxon>Spiralia</taxon>
        <taxon>Gnathifera</taxon>
        <taxon>Rotifera</taxon>
        <taxon>Eurotatoria</taxon>
        <taxon>Bdelloidea</taxon>
        <taxon>Adinetida</taxon>
        <taxon>Adinetidae</taxon>
        <taxon>Adineta</taxon>
    </lineage>
</organism>
<proteinExistence type="predicted"/>